<dbReference type="SUPFAM" id="SSF51905">
    <property type="entry name" value="FAD/NAD(P)-binding domain"/>
    <property type="match status" value="1"/>
</dbReference>
<dbReference type="Gene3D" id="3.50.50.60">
    <property type="entry name" value="FAD/NAD(P)-binding domain"/>
    <property type="match status" value="1"/>
</dbReference>
<dbReference type="GO" id="GO:0016491">
    <property type="term" value="F:oxidoreductase activity"/>
    <property type="evidence" value="ECO:0007669"/>
    <property type="project" value="UniProtKB-KW"/>
</dbReference>
<dbReference type="Proteomes" id="UP001254488">
    <property type="component" value="Unassembled WGS sequence"/>
</dbReference>
<proteinExistence type="predicted"/>
<evidence type="ECO:0000313" key="2">
    <source>
        <dbReference type="EMBL" id="MDT0554822.1"/>
    </source>
</evidence>
<keyword evidence="3" id="KW-1185">Reference proteome</keyword>
<name>A0ABU2YAQ3_9FLAO</name>
<dbReference type="InterPro" id="IPR050407">
    <property type="entry name" value="Geranylgeranyl_reductase"/>
</dbReference>
<comment type="caution">
    <text evidence="2">The sequence shown here is derived from an EMBL/GenBank/DDBJ whole genome shotgun (WGS) entry which is preliminary data.</text>
</comment>
<dbReference type="EC" id="1.-.-.-" evidence="2"/>
<dbReference type="PANTHER" id="PTHR42685:SF22">
    <property type="entry name" value="CONDITIONED MEDIUM FACTOR RECEPTOR 1"/>
    <property type="match status" value="1"/>
</dbReference>
<sequence length="376" mass="42174">MSDNTIYDVVIIGGGIAGLTAALHLSKNNYNVCLIEKNTYPNHKVCGEYVSNEVLEYLAYLEIYPFKCGATTITQFELSTKKGKLLSARLPLGGFGISRYALDNLLFQKAKDNITTVFDTVATINATTEEGIAMLQNGMTIKGKIMVGAHGKRSIIDKSLQRNFILRKSHWLGIKAHYEYDFPENKVALHTFDGGYCGLSKTETGAVNACYLVRYQSFKKIGNIDCFQKEVLSANPHLKTFFTNAKPIFKEPKVISQISFEEKQPVDHHVFMIGDSAGLIHPLCGNGIAMAIHSAKLFVDTYLEHRKNGSLDFIELEETYTKKWNTTFQKRLIAGRRIQRLFLSSTFTENLLTIGKIFPFLIPQIIKKTHGNPISI</sequence>
<organism evidence="2 3">
    <name type="scientific">Patiriisocius hiemis</name>
    <dbReference type="NCBI Taxonomy" id="3075604"/>
    <lineage>
        <taxon>Bacteria</taxon>
        <taxon>Pseudomonadati</taxon>
        <taxon>Bacteroidota</taxon>
        <taxon>Flavobacteriia</taxon>
        <taxon>Flavobacteriales</taxon>
        <taxon>Flavobacteriaceae</taxon>
        <taxon>Patiriisocius</taxon>
    </lineage>
</organism>
<dbReference type="InterPro" id="IPR036188">
    <property type="entry name" value="FAD/NAD-bd_sf"/>
</dbReference>
<evidence type="ECO:0000259" key="1">
    <source>
        <dbReference type="Pfam" id="PF01266"/>
    </source>
</evidence>
<reference evidence="2 3" key="1">
    <citation type="submission" date="2023-09" db="EMBL/GenBank/DDBJ databases">
        <authorList>
            <person name="Rey-Velasco X."/>
        </authorList>
    </citation>
    <scope>NUCLEOTIDE SEQUENCE [LARGE SCALE GENOMIC DNA]</scope>
    <source>
        <strain evidence="2 3">W242</strain>
    </source>
</reference>
<evidence type="ECO:0000313" key="3">
    <source>
        <dbReference type="Proteomes" id="UP001254488"/>
    </source>
</evidence>
<dbReference type="EMBL" id="JAVRHZ010000001">
    <property type="protein sequence ID" value="MDT0554822.1"/>
    <property type="molecule type" value="Genomic_DNA"/>
</dbReference>
<feature type="domain" description="FAD dependent oxidoreductase" evidence="1">
    <location>
        <begin position="8"/>
        <end position="41"/>
    </location>
</feature>
<protein>
    <submittedName>
        <fullName evidence="2">NAD(P)/FAD-dependent oxidoreductase</fullName>
        <ecNumber evidence="2">1.-.-.-</ecNumber>
    </submittedName>
</protein>
<accession>A0ABU2YAQ3</accession>
<dbReference type="InterPro" id="IPR006076">
    <property type="entry name" value="FAD-dep_OxRdtase"/>
</dbReference>
<gene>
    <name evidence="2" type="ORF">RM538_02335</name>
</gene>
<dbReference type="PANTHER" id="PTHR42685">
    <property type="entry name" value="GERANYLGERANYL DIPHOSPHATE REDUCTASE"/>
    <property type="match status" value="1"/>
</dbReference>
<dbReference type="Pfam" id="PF01266">
    <property type="entry name" value="DAO"/>
    <property type="match status" value="1"/>
</dbReference>
<dbReference type="PRINTS" id="PR00420">
    <property type="entry name" value="RNGMNOXGNASE"/>
</dbReference>
<dbReference type="RefSeq" id="WP_311331779.1">
    <property type="nucleotide sequence ID" value="NZ_JAVRHZ010000001.1"/>
</dbReference>
<keyword evidence="2" id="KW-0560">Oxidoreductase</keyword>